<dbReference type="PANTHER" id="PTHR30012">
    <property type="entry name" value="GENERAL SECRETION PATHWAY PROTEIN"/>
    <property type="match status" value="1"/>
</dbReference>
<dbReference type="InterPro" id="IPR018076">
    <property type="entry name" value="T2SS_GspF_dom"/>
</dbReference>
<dbReference type="GO" id="GO:0015628">
    <property type="term" value="P:protein secretion by the type II secretion system"/>
    <property type="evidence" value="ECO:0007669"/>
    <property type="project" value="TreeGrafter"/>
</dbReference>
<organism evidence="12">
    <name type="scientific">marine sediment metagenome</name>
    <dbReference type="NCBI Taxonomy" id="412755"/>
    <lineage>
        <taxon>unclassified sequences</taxon>
        <taxon>metagenomes</taxon>
        <taxon>ecological metagenomes</taxon>
    </lineage>
</organism>
<evidence type="ECO:0000256" key="7">
    <source>
        <dbReference type="ARBA" id="ARBA00022989"/>
    </source>
</evidence>
<dbReference type="InterPro" id="IPR042094">
    <property type="entry name" value="T2SS_GspF_sf"/>
</dbReference>
<evidence type="ECO:0000256" key="10">
    <source>
        <dbReference type="SAM" id="Phobius"/>
    </source>
</evidence>
<dbReference type="InterPro" id="IPR003004">
    <property type="entry name" value="GspF/PilC"/>
</dbReference>
<name>A0A0F9WIW4_9ZZZZ</name>
<keyword evidence="7 10" id="KW-1133">Transmembrane helix</keyword>
<feature type="transmembrane region" description="Helical" evidence="10">
    <location>
        <begin position="393"/>
        <end position="413"/>
    </location>
</feature>
<gene>
    <name evidence="12" type="ORF">LCGC14_0350850</name>
</gene>
<dbReference type="FunFam" id="1.20.81.30:FF:000001">
    <property type="entry name" value="Type II secretion system protein F"/>
    <property type="match status" value="2"/>
</dbReference>
<evidence type="ECO:0000256" key="2">
    <source>
        <dbReference type="ARBA" id="ARBA00005745"/>
    </source>
</evidence>
<comment type="similarity">
    <text evidence="2">Belongs to the GSP F family.</text>
</comment>
<dbReference type="PRINTS" id="PR00812">
    <property type="entry name" value="BCTERIALGSPF"/>
</dbReference>
<feature type="region of interest" description="Disordered" evidence="9">
    <location>
        <begin position="1"/>
        <end position="21"/>
    </location>
</feature>
<feature type="domain" description="Type II secretion system protein GspF" evidence="11">
    <location>
        <begin position="291"/>
        <end position="412"/>
    </location>
</feature>
<evidence type="ECO:0000256" key="8">
    <source>
        <dbReference type="ARBA" id="ARBA00023136"/>
    </source>
</evidence>
<evidence type="ECO:0000256" key="4">
    <source>
        <dbReference type="ARBA" id="ARBA00022475"/>
    </source>
</evidence>
<evidence type="ECO:0000259" key="11">
    <source>
        <dbReference type="Pfam" id="PF00482"/>
    </source>
</evidence>
<dbReference type="InterPro" id="IPR001992">
    <property type="entry name" value="T2SS_GspF/T4SS_PilC_CS"/>
</dbReference>
<comment type="caution">
    <text evidence="12">The sequence shown here is derived from an EMBL/GenBank/DDBJ whole genome shotgun (WGS) entry which is preliminary data.</text>
</comment>
<dbReference type="EMBL" id="LAZR01000264">
    <property type="protein sequence ID" value="KKN78363.1"/>
    <property type="molecule type" value="Genomic_DNA"/>
</dbReference>
<feature type="transmembrane region" description="Helical" evidence="10">
    <location>
        <begin position="188"/>
        <end position="208"/>
    </location>
</feature>
<dbReference type="Gene3D" id="1.20.81.30">
    <property type="entry name" value="Type II secretion system (T2SS), domain F"/>
    <property type="match status" value="2"/>
</dbReference>
<dbReference type="Pfam" id="PF00482">
    <property type="entry name" value="T2SSF"/>
    <property type="match status" value="2"/>
</dbReference>
<feature type="domain" description="Type II secretion system protein GspF" evidence="11">
    <location>
        <begin position="86"/>
        <end position="209"/>
    </location>
</feature>
<dbReference type="GO" id="GO:0005886">
    <property type="term" value="C:plasma membrane"/>
    <property type="evidence" value="ECO:0007669"/>
    <property type="project" value="UniProtKB-SubCell"/>
</dbReference>
<keyword evidence="6 10" id="KW-0812">Transmembrane</keyword>
<protein>
    <recommendedName>
        <fullName evidence="11">Type II secretion system protein GspF domain-containing protein</fullName>
    </recommendedName>
</protein>
<feature type="transmembrane region" description="Helical" evidence="10">
    <location>
        <begin position="237"/>
        <end position="254"/>
    </location>
</feature>
<keyword evidence="8 10" id="KW-0472">Membrane</keyword>
<evidence type="ECO:0000256" key="9">
    <source>
        <dbReference type="SAM" id="MobiDB-lite"/>
    </source>
</evidence>
<sequence length="421" mass="45964">MAQQAAEIRKTRPAKKKTKEEKVYSFKWEGKDRKGIKASGELQGTNPALVKAQLRKQGILVTKISKASTLFSSKGKKIKPLDIAFFTRQLATMMQSGVPIVQAFEIIAEGAENPNVAKLVTSIKTDVAAGNTLADSLRQHPKYFDDLFCNLVESGEQSGRLESLLDRIASYKEKTEALKAKIKKAMTYPIAVLVVATIVTAILLIKVVPQFKSVFDGFGADLPAFTLFVISISEWMQSWWFILVIGLIALGYVYKQVHLRSKNFRDAQDRAILKLPIIGKIVYDAAVARYARTLSTTFAAGVPLVEALDSVSGAVGNVVFRNAVIQIKEDVSAGSQLNFSMRTTNVFPSLAVQMAGIGEESGNLDGMLDKVASYYEAEVDNKVDNLTTLLEPFIMSVLGVLVGGLIVAMYLPIFQLGNVVG</sequence>
<reference evidence="12" key="1">
    <citation type="journal article" date="2015" name="Nature">
        <title>Complex archaea that bridge the gap between prokaryotes and eukaryotes.</title>
        <authorList>
            <person name="Spang A."/>
            <person name="Saw J.H."/>
            <person name="Jorgensen S.L."/>
            <person name="Zaremba-Niedzwiedzka K."/>
            <person name="Martijn J."/>
            <person name="Lind A.E."/>
            <person name="van Eijk R."/>
            <person name="Schleper C."/>
            <person name="Guy L."/>
            <person name="Ettema T.J."/>
        </authorList>
    </citation>
    <scope>NUCLEOTIDE SEQUENCE</scope>
</reference>
<keyword evidence="5" id="KW-0997">Cell inner membrane</keyword>
<accession>A0A0F9WIW4</accession>
<dbReference type="PANTHER" id="PTHR30012:SF7">
    <property type="entry name" value="PROTEIN TRANSPORT PROTEIN HOFC HOMOLOG"/>
    <property type="match status" value="1"/>
</dbReference>
<evidence type="ECO:0000256" key="6">
    <source>
        <dbReference type="ARBA" id="ARBA00022692"/>
    </source>
</evidence>
<dbReference type="AlphaFoldDB" id="A0A0F9WIW4"/>
<evidence type="ECO:0000313" key="12">
    <source>
        <dbReference type="EMBL" id="KKN78363.1"/>
    </source>
</evidence>
<evidence type="ECO:0000256" key="1">
    <source>
        <dbReference type="ARBA" id="ARBA00004429"/>
    </source>
</evidence>
<keyword evidence="3" id="KW-0813">Transport</keyword>
<evidence type="ECO:0000256" key="3">
    <source>
        <dbReference type="ARBA" id="ARBA00022448"/>
    </source>
</evidence>
<proteinExistence type="inferred from homology"/>
<dbReference type="PROSITE" id="PS00874">
    <property type="entry name" value="T2SP_F"/>
    <property type="match status" value="1"/>
</dbReference>
<comment type="subcellular location">
    <subcellularLocation>
        <location evidence="1">Cell inner membrane</location>
        <topology evidence="1">Multi-pass membrane protein</topology>
    </subcellularLocation>
</comment>
<keyword evidence="4" id="KW-1003">Cell membrane</keyword>
<evidence type="ECO:0000256" key="5">
    <source>
        <dbReference type="ARBA" id="ARBA00022519"/>
    </source>
</evidence>